<evidence type="ECO:0000313" key="3">
    <source>
        <dbReference type="Proteomes" id="UP000248553"/>
    </source>
</evidence>
<dbReference type="SMART" id="SM00245">
    <property type="entry name" value="TSPc"/>
    <property type="match status" value="1"/>
</dbReference>
<reference evidence="3" key="1">
    <citation type="submission" date="2018-05" db="EMBL/GenBank/DDBJ databases">
        <authorList>
            <person name="Nie L."/>
        </authorList>
    </citation>
    <scope>NUCLEOTIDE SEQUENCE [LARGE SCALE GENOMIC DNA]</scope>
    <source>
        <strain evidence="3">NL</strain>
    </source>
</reference>
<gene>
    <name evidence="2" type="ORF">DLM85_09140</name>
</gene>
<organism evidence="2 3">
    <name type="scientific">Hymenobacter edaphi</name>
    <dbReference type="NCBI Taxonomy" id="2211146"/>
    <lineage>
        <taxon>Bacteria</taxon>
        <taxon>Pseudomonadati</taxon>
        <taxon>Bacteroidota</taxon>
        <taxon>Cytophagia</taxon>
        <taxon>Cytophagales</taxon>
        <taxon>Hymenobacteraceae</taxon>
        <taxon>Hymenobacter</taxon>
    </lineage>
</organism>
<comment type="caution">
    <text evidence="2">The sequence shown here is derived from an EMBL/GenBank/DDBJ whole genome shotgun (WGS) entry which is preliminary data.</text>
</comment>
<dbReference type="PANTHER" id="PTHR11261:SF3">
    <property type="entry name" value="RETINOL-BINDING PROTEIN 3"/>
    <property type="match status" value="1"/>
</dbReference>
<dbReference type="GO" id="GO:0008236">
    <property type="term" value="F:serine-type peptidase activity"/>
    <property type="evidence" value="ECO:0007669"/>
    <property type="project" value="InterPro"/>
</dbReference>
<sequence length="332" mass="36392">MLAELYDPHATLGTNRPDSPRLVPSGSDVYAEWRGDKAVVRDVRPGFGAALAGVRPGTEIVAVDGVPVAQAAGAYLPACLKAPDPAARAYALNVLLAGRHHAERRWQLRQPGAAPIDVRPDYPRPLLEHISYPRRLESRRYGRTGYIRLHNSLGDHALMAPFDSTLDALLDTRALVLDLRDTPSGGTTTVARALLSRFVSREQYYQQHELVAEERAYGVKRKWTELVSPRGRRYPGRVVVLAGRWTGSMGEGLAIAFDALPQATVVGTELARLNGAIYFYRLPNSGIGFSLPAEKLYHIDGTPREDYRPKVLVPPAAPPADAALDRALQLLK</sequence>
<proteinExistence type="predicted"/>
<dbReference type="InterPro" id="IPR005151">
    <property type="entry name" value="Tail-specific_protease"/>
</dbReference>
<dbReference type="Proteomes" id="UP000248553">
    <property type="component" value="Unassembled WGS sequence"/>
</dbReference>
<dbReference type="Gene3D" id="3.90.226.10">
    <property type="entry name" value="2-enoyl-CoA Hydratase, Chain A, domain 1"/>
    <property type="match status" value="1"/>
</dbReference>
<dbReference type="GO" id="GO:0006508">
    <property type="term" value="P:proteolysis"/>
    <property type="evidence" value="ECO:0007669"/>
    <property type="project" value="InterPro"/>
</dbReference>
<protein>
    <submittedName>
        <fullName evidence="2">Peptidase</fullName>
    </submittedName>
</protein>
<accession>A0A328BRF2</accession>
<dbReference type="EMBL" id="QHKM01000002">
    <property type="protein sequence ID" value="RAK68434.1"/>
    <property type="molecule type" value="Genomic_DNA"/>
</dbReference>
<keyword evidence="3" id="KW-1185">Reference proteome</keyword>
<dbReference type="AlphaFoldDB" id="A0A328BRF2"/>
<evidence type="ECO:0000259" key="1">
    <source>
        <dbReference type="SMART" id="SM00245"/>
    </source>
</evidence>
<dbReference type="InterPro" id="IPR036034">
    <property type="entry name" value="PDZ_sf"/>
</dbReference>
<dbReference type="SUPFAM" id="SSF52096">
    <property type="entry name" value="ClpP/crotonase"/>
    <property type="match status" value="1"/>
</dbReference>
<dbReference type="PANTHER" id="PTHR11261">
    <property type="entry name" value="INTERPHOTORECEPTOR RETINOID-BINDING PROTEIN"/>
    <property type="match status" value="1"/>
</dbReference>
<dbReference type="InterPro" id="IPR029045">
    <property type="entry name" value="ClpP/crotonase-like_dom_sf"/>
</dbReference>
<dbReference type="SUPFAM" id="SSF50156">
    <property type="entry name" value="PDZ domain-like"/>
    <property type="match status" value="1"/>
</dbReference>
<dbReference type="Gene3D" id="2.30.42.10">
    <property type="match status" value="1"/>
</dbReference>
<feature type="domain" description="Tail specific protease" evidence="1">
    <location>
        <begin position="111"/>
        <end position="314"/>
    </location>
</feature>
<evidence type="ECO:0000313" key="2">
    <source>
        <dbReference type="EMBL" id="RAK68434.1"/>
    </source>
</evidence>
<dbReference type="Pfam" id="PF03572">
    <property type="entry name" value="Peptidase_S41"/>
    <property type="match status" value="1"/>
</dbReference>
<name>A0A328BRF2_9BACT</name>